<dbReference type="Proteomes" id="UP000091820">
    <property type="component" value="Unassembled WGS sequence"/>
</dbReference>
<sequence length="81" mass="9666">MKFAKLENLLGDTERCGGICELAIQQPRLDMPELLWKAYIDFERTQYIKVWIPYAKFELSMENPKTKDKERMITLRQTNLI</sequence>
<name>A0A1A9WLB8_9MUSC</name>
<dbReference type="STRING" id="37001.A0A1A9WLB8"/>
<keyword evidence="2" id="KW-1185">Reference proteome</keyword>
<accession>A0A1A9WLB8</accession>
<reference evidence="1" key="2">
    <citation type="submission" date="2020-05" db="UniProtKB">
        <authorList>
            <consortium name="EnsemblMetazoa"/>
        </authorList>
    </citation>
    <scope>IDENTIFICATION</scope>
    <source>
        <strain evidence="1">IAEA</strain>
    </source>
</reference>
<organism evidence="1 2">
    <name type="scientific">Glossina brevipalpis</name>
    <dbReference type="NCBI Taxonomy" id="37001"/>
    <lineage>
        <taxon>Eukaryota</taxon>
        <taxon>Metazoa</taxon>
        <taxon>Ecdysozoa</taxon>
        <taxon>Arthropoda</taxon>
        <taxon>Hexapoda</taxon>
        <taxon>Insecta</taxon>
        <taxon>Pterygota</taxon>
        <taxon>Neoptera</taxon>
        <taxon>Endopterygota</taxon>
        <taxon>Diptera</taxon>
        <taxon>Brachycera</taxon>
        <taxon>Muscomorpha</taxon>
        <taxon>Hippoboscoidea</taxon>
        <taxon>Glossinidae</taxon>
        <taxon>Glossina</taxon>
    </lineage>
</organism>
<dbReference type="AlphaFoldDB" id="A0A1A9WLB8"/>
<dbReference type="EnsemblMetazoa" id="GBRI023754-RA">
    <property type="protein sequence ID" value="GBRI023754-PA"/>
    <property type="gene ID" value="GBRI023754"/>
</dbReference>
<dbReference type="VEuPathDB" id="VectorBase:GBRI023754"/>
<protein>
    <submittedName>
        <fullName evidence="1">Uncharacterized protein</fullName>
    </submittedName>
</protein>
<reference evidence="2" key="1">
    <citation type="submission" date="2014-03" db="EMBL/GenBank/DDBJ databases">
        <authorList>
            <person name="Aksoy S."/>
            <person name="Warren W."/>
            <person name="Wilson R.K."/>
        </authorList>
    </citation>
    <scope>NUCLEOTIDE SEQUENCE [LARGE SCALE GENOMIC DNA]</scope>
    <source>
        <strain evidence="2">IAEA</strain>
    </source>
</reference>
<proteinExistence type="predicted"/>
<evidence type="ECO:0000313" key="2">
    <source>
        <dbReference type="Proteomes" id="UP000091820"/>
    </source>
</evidence>
<evidence type="ECO:0000313" key="1">
    <source>
        <dbReference type="EnsemblMetazoa" id="GBRI023754-PA"/>
    </source>
</evidence>